<dbReference type="GO" id="GO:0003938">
    <property type="term" value="F:IMP dehydrogenase activity"/>
    <property type="evidence" value="ECO:0007669"/>
    <property type="project" value="UniProtKB-UniRule"/>
</dbReference>
<keyword evidence="6 13" id="KW-0332">GMP biosynthesis</keyword>
<dbReference type="eggNOG" id="COG0517">
    <property type="taxonomic scope" value="Bacteria"/>
</dbReference>
<evidence type="ECO:0000256" key="7">
    <source>
        <dbReference type="ARBA" id="ARBA00022755"/>
    </source>
</evidence>
<dbReference type="InParanoid" id="W0RMB0"/>
<evidence type="ECO:0000256" key="5">
    <source>
        <dbReference type="ARBA" id="ARBA00022737"/>
    </source>
</evidence>
<dbReference type="PROSITE" id="PS51371">
    <property type="entry name" value="CBS"/>
    <property type="match status" value="2"/>
</dbReference>
<name>W0RMB0_9BACT</name>
<keyword evidence="9 13" id="KW-0560">Oxidoreductase</keyword>
<feature type="compositionally biased region" description="Polar residues" evidence="20">
    <location>
        <begin position="1"/>
        <end position="12"/>
    </location>
</feature>
<feature type="binding site" evidence="13">
    <location>
        <position position="499"/>
    </location>
    <ligand>
        <name>K(+)</name>
        <dbReference type="ChEBI" id="CHEBI:29103"/>
        <note>ligand shared between two tetrameric partners</note>
    </ligand>
</feature>
<dbReference type="SUPFAM" id="SSF51412">
    <property type="entry name" value="Inosine monophosphate dehydrogenase (IMPDH)"/>
    <property type="match status" value="1"/>
</dbReference>
<dbReference type="UniPathway" id="UPA00601">
    <property type="reaction ID" value="UER00295"/>
</dbReference>
<feature type="binding site" evidence="13">
    <location>
        <begin position="389"/>
        <end position="390"/>
    </location>
    <ligand>
        <name>IMP</name>
        <dbReference type="ChEBI" id="CHEBI:58053"/>
    </ligand>
</feature>
<feature type="active site" description="Proton acceptor" evidence="13 14">
    <location>
        <position position="429"/>
    </location>
</feature>
<evidence type="ECO:0000256" key="19">
    <source>
        <dbReference type="RuleBase" id="RU003928"/>
    </source>
</evidence>
<comment type="function">
    <text evidence="13">Catalyzes the conversion of inosine 5'-phosphate (IMP) to xanthosine 5'-phosphate (XMP), the first committed and rate-limiting step in the de novo synthesis of guanine nucleotides, and therefore plays an important role in the regulation of cell growth.</text>
</comment>
<dbReference type="FunFam" id="3.20.20.70:FF:000003">
    <property type="entry name" value="GMP reductase"/>
    <property type="match status" value="1"/>
</dbReference>
<dbReference type="HAMAP" id="MF_01964">
    <property type="entry name" value="IMPDH"/>
    <property type="match status" value="1"/>
</dbReference>
<evidence type="ECO:0000313" key="22">
    <source>
        <dbReference type="EMBL" id="AHG91455.1"/>
    </source>
</evidence>
<dbReference type="eggNOG" id="COG0516">
    <property type="taxonomic scope" value="Bacteria"/>
</dbReference>
<dbReference type="CDD" id="cd00381">
    <property type="entry name" value="IMPDH"/>
    <property type="match status" value="1"/>
</dbReference>
<evidence type="ECO:0000256" key="18">
    <source>
        <dbReference type="RuleBase" id="RU003927"/>
    </source>
</evidence>
<dbReference type="PANTHER" id="PTHR11911:SF111">
    <property type="entry name" value="INOSINE-5'-MONOPHOSPHATE DEHYDROGENASE"/>
    <property type="match status" value="1"/>
</dbReference>
<dbReference type="InterPro" id="IPR046342">
    <property type="entry name" value="CBS_dom_sf"/>
</dbReference>
<feature type="active site" description="Thioimidate intermediate" evidence="13 14">
    <location>
        <position position="335"/>
    </location>
</feature>
<dbReference type="Proteomes" id="UP000019151">
    <property type="component" value="Chromosome"/>
</dbReference>
<evidence type="ECO:0000256" key="14">
    <source>
        <dbReference type="PIRSR" id="PIRSR000130-1"/>
    </source>
</evidence>
<dbReference type="STRING" id="861299.J421_3918"/>
<dbReference type="GO" id="GO:0046872">
    <property type="term" value="F:metal ion binding"/>
    <property type="evidence" value="ECO:0007669"/>
    <property type="project" value="UniProtKB-UniRule"/>
</dbReference>
<feature type="domain" description="CBS" evidence="21">
    <location>
        <begin position="185"/>
        <end position="244"/>
    </location>
</feature>
<accession>W0RMB0</accession>
<evidence type="ECO:0000259" key="21">
    <source>
        <dbReference type="PROSITE" id="PS51371"/>
    </source>
</evidence>
<evidence type="ECO:0000256" key="13">
    <source>
        <dbReference type="HAMAP-Rule" id="MF_01964"/>
    </source>
</evidence>
<dbReference type="HOGENOM" id="CLU_022552_2_1_0"/>
<dbReference type="GO" id="GO:0006177">
    <property type="term" value="P:GMP biosynthetic process"/>
    <property type="evidence" value="ECO:0007669"/>
    <property type="project" value="UniProtKB-UniRule"/>
</dbReference>
<dbReference type="CDD" id="cd04601">
    <property type="entry name" value="CBS_pair_IMPDH"/>
    <property type="match status" value="1"/>
</dbReference>
<keyword evidence="4 13" id="KW-0479">Metal-binding</keyword>
<comment type="pathway">
    <text evidence="13 19">Purine metabolism; XMP biosynthesis via de novo pathway; XMP from IMP: step 1/1.</text>
</comment>
<dbReference type="PATRIC" id="fig|861299.3.peg.3975"/>
<evidence type="ECO:0000256" key="15">
    <source>
        <dbReference type="PIRSR" id="PIRSR000130-3"/>
    </source>
</evidence>
<dbReference type="GO" id="GO:0006183">
    <property type="term" value="P:GTP biosynthetic process"/>
    <property type="evidence" value="ECO:0007669"/>
    <property type="project" value="TreeGrafter"/>
</dbReference>
<dbReference type="PANTHER" id="PTHR11911">
    <property type="entry name" value="INOSINE-5-MONOPHOSPHATE DEHYDROGENASE RELATED"/>
    <property type="match status" value="1"/>
</dbReference>
<feature type="binding site" description="in other chain" evidence="13 16">
    <location>
        <position position="335"/>
    </location>
    <ligand>
        <name>K(+)</name>
        <dbReference type="ChEBI" id="CHEBI:29103"/>
        <note>ligand shared between two tetrameric partners</note>
    </ligand>
</feature>
<feature type="binding site" description="in other chain" evidence="13 16">
    <location>
        <position position="332"/>
    </location>
    <ligand>
        <name>K(+)</name>
        <dbReference type="ChEBI" id="CHEBI:29103"/>
        <note>ligand shared between two tetrameric partners</note>
    </ligand>
</feature>
<comment type="catalytic activity">
    <reaction evidence="12 13 19">
        <text>IMP + NAD(+) + H2O = XMP + NADH + H(+)</text>
        <dbReference type="Rhea" id="RHEA:11708"/>
        <dbReference type="ChEBI" id="CHEBI:15377"/>
        <dbReference type="ChEBI" id="CHEBI:15378"/>
        <dbReference type="ChEBI" id="CHEBI:57464"/>
        <dbReference type="ChEBI" id="CHEBI:57540"/>
        <dbReference type="ChEBI" id="CHEBI:57945"/>
        <dbReference type="ChEBI" id="CHEBI:58053"/>
        <dbReference type="EC" id="1.1.1.205"/>
    </reaction>
</comment>
<dbReference type="Gene3D" id="3.20.20.70">
    <property type="entry name" value="Aldolase class I"/>
    <property type="match status" value="1"/>
</dbReference>
<dbReference type="Pfam" id="PF00478">
    <property type="entry name" value="IMPDH"/>
    <property type="match status" value="1"/>
</dbReference>
<feature type="binding site" evidence="13">
    <location>
        <begin position="366"/>
        <end position="368"/>
    </location>
    <ligand>
        <name>IMP</name>
        <dbReference type="ChEBI" id="CHEBI:58053"/>
    </ligand>
</feature>
<gene>
    <name evidence="13" type="primary">guaB</name>
    <name evidence="22" type="ORF">J421_3918</name>
</gene>
<sequence>MATTTRIESTSPARPAPPESGASRNGAPRGIARVRDDVALTFDDVLLVPRHARVHPKDADTSSRFTRGITLRVPLISAAMDTVTESDMAIAMARAGGIGVLHKNMSIDRQAAEVDRVKRSESGMILNPITLSPDATLREAVALMQRFKISGVPVVDRDGRLVGIITNRDLQFERSLDRPLHEAMTSEGLVTAPMGTTLDEAEAIMGRHRIEKLPVVDDNGGLRGLITVKDIHKRRQYPGANKDQHGRLRVAAAVGAAGDFLARARALVDAGVDVLVIDTAHGHSQGVLDATARVRDAFPDVQLVAGNVATRDGAAALVERGVDAVKVGVGPGSICTTRVVTGVGVPQLTAIFEAVEGAGDVPVIADGGIKYSGDIVKALAAGASSVMMGSMLAGTEESPGESLLLEGRRFKMIRGMGSLAAMQDGSADRYFQEGEMSPKKLVPEGIEGRVPYKGPVADVLFQMVGGLRSGMGYVGCGSIDELRTEAVFTRITTAGLRESHPHDVTITREAPNYSA</sequence>
<keyword evidence="7 13" id="KW-0658">Purine biosynthesis</keyword>
<dbReference type="RefSeq" id="WP_104022842.1">
    <property type="nucleotide sequence ID" value="NZ_CP007128.1"/>
</dbReference>
<keyword evidence="5" id="KW-0677">Repeat</keyword>
<comment type="caution">
    <text evidence="13">Lacks conserved residue(s) required for the propagation of feature annotation.</text>
</comment>
<feature type="binding site" evidence="13">
    <location>
        <position position="444"/>
    </location>
    <ligand>
        <name>IMP</name>
        <dbReference type="ChEBI" id="CHEBI:58053"/>
    </ligand>
</feature>
<feature type="binding site" description="in other chain" evidence="13 16">
    <location>
        <position position="330"/>
    </location>
    <ligand>
        <name>K(+)</name>
        <dbReference type="ChEBI" id="CHEBI:29103"/>
        <note>ligand shared between two tetrameric partners</note>
    </ligand>
</feature>
<evidence type="ECO:0000256" key="9">
    <source>
        <dbReference type="ARBA" id="ARBA00023002"/>
    </source>
</evidence>
<evidence type="ECO:0000313" key="23">
    <source>
        <dbReference type="Proteomes" id="UP000019151"/>
    </source>
</evidence>
<comment type="cofactor">
    <cofactor evidence="1 13">
        <name>K(+)</name>
        <dbReference type="ChEBI" id="CHEBI:29103"/>
    </cofactor>
</comment>
<dbReference type="NCBIfam" id="TIGR01302">
    <property type="entry name" value="IMP_dehydrog"/>
    <property type="match status" value="1"/>
</dbReference>
<dbReference type="SMART" id="SM00116">
    <property type="entry name" value="CBS"/>
    <property type="match status" value="2"/>
</dbReference>
<evidence type="ECO:0000256" key="3">
    <source>
        <dbReference type="ARBA" id="ARBA00011881"/>
    </source>
</evidence>
<proteinExistence type="inferred from homology"/>
<evidence type="ECO:0000256" key="2">
    <source>
        <dbReference type="ARBA" id="ARBA00005502"/>
    </source>
</evidence>
<dbReference type="InterPro" id="IPR001093">
    <property type="entry name" value="IMP_DH_GMPRt"/>
</dbReference>
<comment type="similarity">
    <text evidence="2 13 18">Belongs to the IMPDH/GMPR family.</text>
</comment>
<dbReference type="InterPro" id="IPR000644">
    <property type="entry name" value="CBS_dom"/>
</dbReference>
<dbReference type="EMBL" id="CP007128">
    <property type="protein sequence ID" value="AHG91455.1"/>
    <property type="molecule type" value="Genomic_DNA"/>
</dbReference>
<dbReference type="InterPro" id="IPR005990">
    <property type="entry name" value="IMP_DH"/>
</dbReference>
<organism evidence="22 23">
    <name type="scientific">Gemmatirosa kalamazoonensis</name>
    <dbReference type="NCBI Taxonomy" id="861299"/>
    <lineage>
        <taxon>Bacteria</taxon>
        <taxon>Pseudomonadati</taxon>
        <taxon>Gemmatimonadota</taxon>
        <taxon>Gemmatimonadia</taxon>
        <taxon>Gemmatimonadales</taxon>
        <taxon>Gemmatimonadaceae</taxon>
        <taxon>Gemmatirosa</taxon>
    </lineage>
</organism>
<feature type="region of interest" description="Disordered" evidence="20">
    <location>
        <begin position="1"/>
        <end position="30"/>
    </location>
</feature>
<evidence type="ECO:0000256" key="16">
    <source>
        <dbReference type="PIRSR" id="PIRSR000130-4"/>
    </source>
</evidence>
<comment type="subunit">
    <text evidence="3 13">Homotetramer.</text>
</comment>
<feature type="binding site" evidence="15">
    <location>
        <begin position="278"/>
        <end position="280"/>
    </location>
    <ligand>
        <name>NAD(+)</name>
        <dbReference type="ChEBI" id="CHEBI:57540"/>
    </ligand>
</feature>
<dbReference type="FunCoup" id="W0RMB0">
    <property type="interactions" value="386"/>
</dbReference>
<dbReference type="GO" id="GO:0000166">
    <property type="term" value="F:nucleotide binding"/>
    <property type="evidence" value="ECO:0007669"/>
    <property type="project" value="UniProtKB-UniRule"/>
</dbReference>
<evidence type="ECO:0000256" key="12">
    <source>
        <dbReference type="ARBA" id="ARBA00048028"/>
    </source>
</evidence>
<dbReference type="KEGG" id="gba:J421_3918"/>
<reference evidence="22 23" key="1">
    <citation type="journal article" date="2014" name="Genome Announc.">
        <title>Genome Sequence and Methylome of Soil Bacterium Gemmatirosa kalamazoonensis KBS708T, a Member of the Rarely Cultivated Gemmatimonadetes Phylum.</title>
        <authorList>
            <person name="Debruyn J.M."/>
            <person name="Radosevich M."/>
            <person name="Wommack K.E."/>
            <person name="Polson S.W."/>
            <person name="Hauser L.J."/>
            <person name="Fawaz M.N."/>
            <person name="Korlach J."/>
            <person name="Tsai Y.C."/>
        </authorList>
    </citation>
    <scope>NUCLEOTIDE SEQUENCE [LARGE SCALE GENOMIC DNA]</scope>
    <source>
        <strain evidence="22 23">KBS708</strain>
    </source>
</reference>
<dbReference type="PIRSF" id="PIRSF000130">
    <property type="entry name" value="IMPDH"/>
    <property type="match status" value="1"/>
</dbReference>
<evidence type="ECO:0000256" key="8">
    <source>
        <dbReference type="ARBA" id="ARBA00022958"/>
    </source>
</evidence>
<dbReference type="OrthoDB" id="9805398at2"/>
<evidence type="ECO:0000256" key="20">
    <source>
        <dbReference type="SAM" id="MobiDB-lite"/>
    </source>
</evidence>
<evidence type="ECO:0000256" key="11">
    <source>
        <dbReference type="ARBA" id="ARBA00023122"/>
    </source>
</evidence>
<evidence type="ECO:0000256" key="17">
    <source>
        <dbReference type="PROSITE-ProRule" id="PRU00703"/>
    </source>
</evidence>
<comment type="activity regulation">
    <text evidence="13">Mycophenolic acid (MPA) is a non-competitive inhibitor that prevents formation of the closed enzyme conformation by binding to the same site as the amobile flap. In contrast, mizoribine monophosphate (MZP) is a competitive inhibitor that induces the closed conformation. MPA is a potent inhibitor of mammalian IMPDHs but a poor inhibitor of the bacterial enzymes. MZP is a more potent inhibitor of bacterial IMPDH.</text>
</comment>
<dbReference type="AlphaFoldDB" id="W0RMB0"/>
<keyword evidence="10 13" id="KW-0520">NAD</keyword>
<dbReference type="SUPFAM" id="SSF54631">
    <property type="entry name" value="CBS-domain pair"/>
    <property type="match status" value="1"/>
</dbReference>
<keyword evidence="11 17" id="KW-0129">CBS domain</keyword>
<evidence type="ECO:0000256" key="4">
    <source>
        <dbReference type="ARBA" id="ARBA00022723"/>
    </source>
</evidence>
<feature type="binding site" evidence="13">
    <location>
        <position position="278"/>
    </location>
    <ligand>
        <name>NAD(+)</name>
        <dbReference type="ChEBI" id="CHEBI:57540"/>
    </ligand>
</feature>
<keyword evidence="8 13" id="KW-0630">Potassium</keyword>
<keyword evidence="23" id="KW-1185">Reference proteome</keyword>
<feature type="domain" description="CBS" evidence="21">
    <location>
        <begin position="124"/>
        <end position="184"/>
    </location>
</feature>
<dbReference type="InterPro" id="IPR015875">
    <property type="entry name" value="IMP_DH/GMP_Rdtase_CS"/>
</dbReference>
<dbReference type="Pfam" id="PF00571">
    <property type="entry name" value="CBS"/>
    <property type="match status" value="2"/>
</dbReference>
<dbReference type="InterPro" id="IPR013785">
    <property type="entry name" value="Aldolase_TIM"/>
</dbReference>
<dbReference type="PROSITE" id="PS00487">
    <property type="entry name" value="IMP_DH_GMP_RED"/>
    <property type="match status" value="1"/>
</dbReference>
<evidence type="ECO:0000256" key="1">
    <source>
        <dbReference type="ARBA" id="ARBA00001958"/>
    </source>
</evidence>
<evidence type="ECO:0000256" key="10">
    <source>
        <dbReference type="ARBA" id="ARBA00023027"/>
    </source>
</evidence>
<feature type="binding site" evidence="13">
    <location>
        <position position="500"/>
    </location>
    <ligand>
        <name>K(+)</name>
        <dbReference type="ChEBI" id="CHEBI:29103"/>
        <note>ligand shared between two tetrameric partners</note>
    </ligand>
</feature>
<protein>
    <recommendedName>
        <fullName evidence="13 19">Inosine-5'-monophosphate dehydrogenase</fullName>
        <shortName evidence="13">IMP dehydrogenase</shortName>
        <shortName evidence="13">IMPD</shortName>
        <shortName evidence="13">IMPDH</shortName>
        <ecNumber evidence="13 19">1.1.1.205</ecNumber>
    </recommendedName>
</protein>
<feature type="binding site" evidence="13">
    <location>
        <position position="498"/>
    </location>
    <ligand>
        <name>K(+)</name>
        <dbReference type="ChEBI" id="CHEBI:29103"/>
        <note>ligand shared between two tetrameric partners</note>
    </ligand>
</feature>
<feature type="binding site" evidence="13">
    <location>
        <position position="333"/>
    </location>
    <ligand>
        <name>IMP</name>
        <dbReference type="ChEBI" id="CHEBI:58053"/>
    </ligand>
</feature>
<evidence type="ECO:0000256" key="6">
    <source>
        <dbReference type="ARBA" id="ARBA00022749"/>
    </source>
</evidence>
<feature type="binding site" evidence="13 15">
    <location>
        <begin position="328"/>
        <end position="330"/>
    </location>
    <ligand>
        <name>NAD(+)</name>
        <dbReference type="ChEBI" id="CHEBI:57540"/>
    </ligand>
</feature>
<dbReference type="EC" id="1.1.1.205" evidence="13 19"/>
<feature type="binding site" evidence="13">
    <location>
        <begin position="413"/>
        <end position="417"/>
    </location>
    <ligand>
        <name>IMP</name>
        <dbReference type="ChEBI" id="CHEBI:58053"/>
    </ligand>
</feature>
<dbReference type="SMART" id="SM01240">
    <property type="entry name" value="IMPDH"/>
    <property type="match status" value="1"/>
</dbReference>